<organism evidence="1 2">
    <name type="scientific">Tenacibaculum polynesiense</name>
    <dbReference type="NCBI Taxonomy" id="3137857"/>
    <lineage>
        <taxon>Bacteria</taxon>
        <taxon>Pseudomonadati</taxon>
        <taxon>Bacteroidota</taxon>
        <taxon>Flavobacteriia</taxon>
        <taxon>Flavobacteriales</taxon>
        <taxon>Flavobacteriaceae</taxon>
        <taxon>Tenacibaculum</taxon>
    </lineage>
</organism>
<accession>A0ABM9P9S4</accession>
<reference evidence="1 2" key="1">
    <citation type="submission" date="2024-05" db="EMBL/GenBank/DDBJ databases">
        <authorList>
            <person name="Duchaud E."/>
        </authorList>
    </citation>
    <scope>NUCLEOTIDE SEQUENCE [LARGE SCALE GENOMIC DNA]</scope>
    <source>
        <strain evidence="1">Ena-SAMPLE-TAB-13-05-2024-13:56:06:370-140308</strain>
    </source>
</reference>
<proteinExistence type="predicted"/>
<name>A0ABM9P9S4_9FLAO</name>
<keyword evidence="2" id="KW-1185">Reference proteome</keyword>
<evidence type="ECO:0000313" key="1">
    <source>
        <dbReference type="EMBL" id="CAL2102328.1"/>
    </source>
</evidence>
<gene>
    <name evidence="1" type="ORF">T190423A01A_20079</name>
</gene>
<evidence type="ECO:0000313" key="2">
    <source>
        <dbReference type="Proteomes" id="UP001497527"/>
    </source>
</evidence>
<dbReference type="EMBL" id="CAXJIO010000011">
    <property type="protein sequence ID" value="CAL2102328.1"/>
    <property type="molecule type" value="Genomic_DNA"/>
</dbReference>
<dbReference type="RefSeq" id="WP_348715509.1">
    <property type="nucleotide sequence ID" value="NZ_CAXJIO010000011.1"/>
</dbReference>
<dbReference type="Proteomes" id="UP001497527">
    <property type="component" value="Unassembled WGS sequence"/>
</dbReference>
<comment type="caution">
    <text evidence="1">The sequence shown here is derived from an EMBL/GenBank/DDBJ whole genome shotgun (WGS) entry which is preliminary data.</text>
</comment>
<protein>
    <submittedName>
        <fullName evidence="1">Uncharacterized protein</fullName>
    </submittedName>
</protein>
<sequence>MNKVITTKDLVNYLKIPDFIQKVNQEIVVVKITKEKEKFQE</sequence>